<dbReference type="PANTHER" id="PTHR35399">
    <property type="entry name" value="SLR8030 PROTEIN"/>
    <property type="match status" value="1"/>
</dbReference>
<dbReference type="PANTHER" id="PTHR35399:SF2">
    <property type="entry name" value="DUF839 DOMAIN-CONTAINING PROTEIN"/>
    <property type="match status" value="1"/>
</dbReference>
<keyword evidence="3" id="KW-1185">Reference proteome</keyword>
<sequence>MPPEILPPGPRPHAKGPVVVIQLPLLMKDHVAGKRSPVTCALKCANACLGETCNSSSNSYFRDVASAALSRRAMLGGTAAGALAIAVAGTAGATSADAAPVGPLVDAGKGPKAPNGSPLRFDAIDPVDFTVDEFTVPEGFEWHPIIKWGDKLFSDAPDFDWGAQTGEAQKRQFGYNNDYTEIQEIPDSDGLRAVMFVNHEYTNENIMLPEDTDAETVAEVGLNAHGLTVVELQREDHDSPYEYVVDAELNRRFLADTKYAFTGPARFSDLLKTKDFPRGNATHGTFGNCSGGLTPWGTQLSGEENFNGYFRTAGDTDEDKRYGMSAMATARGWENVDPRFDTTNEGYENSAHHFGWIVEVDPWDPESTPRKHTAMGRFKHEGANVIIAEDGHAVAYMGDDEKFDYLYKFVSAKKYKEGNRKHNMTLLEEGDLYVAKFDGNSGTINGSGAVPKDGAFDGTGRWIPLIVDGKSKVEGMDVDEVLVKTRLAADKVGPTKMDRCEDVEPSLKSRKVYVACTNNDGRGTEGKAGPDEVNPRTVNRDGHVVEIDELGKQSGTSFAWNLLLVCGDPAQNTSTYFSGFPKKKVSPISCPDNLAFDSVGNLWISTDGAPSTIGYNDGLFRVTLEGNQRGKVEQFASVPVDAETCGPIVRDQDRTAFVSVQHPGEDGTFDEQVSYWPEFEGTGPKPTVVQILPARTEFSDVKKGSEHYDAIQWAALKGIIPGRADVTFAPRKKVTRAALAAFLYRAAGKPEVSLPRNEPFGDVEQGKTNNYRAIIWAKQEGIVGGYSDGTFRPTQAVTRQETAAYLYRYAGSPSAPKPTKAPFSDVPASSTFARQIAWLKKEGVASGSTFQPAEALTREWAAEFLHGLIAEKKVAFKG</sequence>
<evidence type="ECO:0000259" key="1">
    <source>
        <dbReference type="PROSITE" id="PS51272"/>
    </source>
</evidence>
<protein>
    <submittedName>
        <fullName evidence="2">DUF839 domain-containing protein</fullName>
    </submittedName>
</protein>
<name>A0ABS1BCB7_9MICO</name>
<comment type="caution">
    <text evidence="2">The sequence shown here is derived from an EMBL/GenBank/DDBJ whole genome shotgun (WGS) entry which is preliminary data.</text>
</comment>
<gene>
    <name evidence="2" type="ORF">I8D64_12945</name>
</gene>
<dbReference type="Proteomes" id="UP000612352">
    <property type="component" value="Unassembled WGS sequence"/>
</dbReference>
<dbReference type="Pfam" id="PF05787">
    <property type="entry name" value="PhoX"/>
    <property type="match status" value="1"/>
</dbReference>
<proteinExistence type="predicted"/>
<dbReference type="PROSITE" id="PS51272">
    <property type="entry name" value="SLH"/>
    <property type="match status" value="2"/>
</dbReference>
<dbReference type="InterPro" id="IPR008557">
    <property type="entry name" value="PhoX"/>
</dbReference>
<evidence type="ECO:0000313" key="2">
    <source>
        <dbReference type="EMBL" id="MBK0332301.1"/>
    </source>
</evidence>
<evidence type="ECO:0000313" key="3">
    <source>
        <dbReference type="Proteomes" id="UP000612352"/>
    </source>
</evidence>
<feature type="domain" description="SLH" evidence="1">
    <location>
        <begin position="694"/>
        <end position="757"/>
    </location>
</feature>
<accession>A0ABS1BCB7</accession>
<feature type="domain" description="SLH" evidence="1">
    <location>
        <begin position="758"/>
        <end position="820"/>
    </location>
</feature>
<dbReference type="Pfam" id="PF00395">
    <property type="entry name" value="SLH"/>
    <property type="match status" value="3"/>
</dbReference>
<dbReference type="EMBL" id="JAEDAJ010000008">
    <property type="protein sequence ID" value="MBK0332301.1"/>
    <property type="molecule type" value="Genomic_DNA"/>
</dbReference>
<dbReference type="PROSITE" id="PS51318">
    <property type="entry name" value="TAT"/>
    <property type="match status" value="1"/>
</dbReference>
<dbReference type="InterPro" id="IPR001119">
    <property type="entry name" value="SLH_dom"/>
</dbReference>
<organism evidence="2 3">
    <name type="scientific">Brachybacterium halotolerans</name>
    <dbReference type="NCBI Taxonomy" id="2795215"/>
    <lineage>
        <taxon>Bacteria</taxon>
        <taxon>Bacillati</taxon>
        <taxon>Actinomycetota</taxon>
        <taxon>Actinomycetes</taxon>
        <taxon>Micrococcales</taxon>
        <taxon>Dermabacteraceae</taxon>
        <taxon>Brachybacterium</taxon>
    </lineage>
</organism>
<reference evidence="2 3" key="1">
    <citation type="submission" date="2020-12" db="EMBL/GenBank/DDBJ databases">
        <title>Brachybacterium sp. MASK1Z-5, whole genome shotgun sequence.</title>
        <authorList>
            <person name="Tuo L."/>
        </authorList>
    </citation>
    <scope>NUCLEOTIDE SEQUENCE [LARGE SCALE GENOMIC DNA]</scope>
    <source>
        <strain evidence="2 3">MASK1Z-5</strain>
    </source>
</reference>
<dbReference type="InterPro" id="IPR006311">
    <property type="entry name" value="TAT_signal"/>
</dbReference>
<dbReference type="SUPFAM" id="SSF101898">
    <property type="entry name" value="NHL repeat"/>
    <property type="match status" value="1"/>
</dbReference>